<accession>A0A0G1BH29</accession>
<evidence type="ECO:0000313" key="3">
    <source>
        <dbReference type="Proteomes" id="UP000033867"/>
    </source>
</evidence>
<evidence type="ECO:0000256" key="1">
    <source>
        <dbReference type="SAM" id="MobiDB-lite"/>
    </source>
</evidence>
<reference evidence="2 3" key="1">
    <citation type="journal article" date="2015" name="Nature">
        <title>rRNA introns, odd ribosomes, and small enigmatic genomes across a large radiation of phyla.</title>
        <authorList>
            <person name="Brown C.T."/>
            <person name="Hug L.A."/>
            <person name="Thomas B.C."/>
            <person name="Sharon I."/>
            <person name="Castelle C.J."/>
            <person name="Singh A."/>
            <person name="Wilkins M.J."/>
            <person name="Williams K.H."/>
            <person name="Banfield J.F."/>
        </authorList>
    </citation>
    <scope>NUCLEOTIDE SEQUENCE [LARGE SCALE GENOMIC DNA]</scope>
</reference>
<gene>
    <name evidence="2" type="ORF">UV42_C0005G0032</name>
</gene>
<dbReference type="AlphaFoldDB" id="A0A0G1BH29"/>
<dbReference type="PATRIC" id="fig|1619052.3.peg.151"/>
<evidence type="ECO:0000313" key="2">
    <source>
        <dbReference type="EMBL" id="KKS72715.1"/>
    </source>
</evidence>
<comment type="caution">
    <text evidence="2">The sequence shown here is derived from an EMBL/GenBank/DDBJ whole genome shotgun (WGS) entry which is preliminary data.</text>
</comment>
<dbReference type="EMBL" id="LCEK01000005">
    <property type="protein sequence ID" value="KKS72715.1"/>
    <property type="molecule type" value="Genomic_DNA"/>
</dbReference>
<name>A0A0G1BH29_9BACT</name>
<feature type="compositionally biased region" description="Basic residues" evidence="1">
    <location>
        <begin position="63"/>
        <end position="120"/>
    </location>
</feature>
<proteinExistence type="predicted"/>
<protein>
    <submittedName>
        <fullName evidence="2">Histone protein</fullName>
    </submittedName>
</protein>
<feature type="region of interest" description="Disordered" evidence="1">
    <location>
        <begin position="53"/>
        <end position="120"/>
    </location>
</feature>
<dbReference type="Proteomes" id="UP000033867">
    <property type="component" value="Unassembled WGS sequence"/>
</dbReference>
<organism evidence="2 3">
    <name type="scientific">Candidatus Magasanikbacteria bacterium GW2011_GWE2_42_7</name>
    <dbReference type="NCBI Taxonomy" id="1619052"/>
    <lineage>
        <taxon>Bacteria</taxon>
        <taxon>Candidatus Magasanikiibacteriota</taxon>
    </lineage>
</organism>
<sequence>MHSFFLHVISKKKKNNYTTVTKVDHTILHPCLSCKVKKLLVCTMVMSKEHIFSKKGGANMPTAKKRKPAKRKSVAKRKPAAKKAAPKKRKPAAKKKVAKRKPAAKKAAPKKRKVAKRKKK</sequence>